<dbReference type="AlphaFoldDB" id="A0A382GQV3"/>
<keyword evidence="2" id="KW-0813">Transport</keyword>
<accession>A0A382GQV3</accession>
<proteinExistence type="predicted"/>
<evidence type="ECO:0000256" key="1">
    <source>
        <dbReference type="ARBA" id="ARBA00004651"/>
    </source>
</evidence>
<evidence type="ECO:0000259" key="8">
    <source>
        <dbReference type="PROSITE" id="PS50928"/>
    </source>
</evidence>
<feature type="transmembrane region" description="Helical" evidence="7">
    <location>
        <begin position="63"/>
        <end position="89"/>
    </location>
</feature>
<name>A0A382GQV3_9ZZZZ</name>
<keyword evidence="5 7" id="KW-1133">Transmembrane helix</keyword>
<comment type="subcellular location">
    <subcellularLocation>
        <location evidence="1">Cell membrane</location>
        <topology evidence="1">Multi-pass membrane protein</topology>
    </subcellularLocation>
</comment>
<gene>
    <name evidence="9" type="ORF">METZ01_LOCUS230360</name>
</gene>
<feature type="transmembrane region" description="Helical" evidence="7">
    <location>
        <begin position="127"/>
        <end position="149"/>
    </location>
</feature>
<keyword evidence="3" id="KW-1003">Cell membrane</keyword>
<evidence type="ECO:0000256" key="2">
    <source>
        <dbReference type="ARBA" id="ARBA00022448"/>
    </source>
</evidence>
<sequence>MRVKIARTIANFIWHPRWIAFSIILATWQVVAVKRNSRVIPQPVRVWNEFWDLLSNFTFVDDLWASMIRIVLGFGVAFLVGTSVGILMGSRRTWNEFLHDLVVFGLALPGLVYALIAVMLFGQALWAPVLAIVLTSYPFIAVNVREGIIALDKNLLDMAKTYRIKKRKQLLKIIIPSLLPFIFSGIRLGFSMSWKVNTLVEVFGSTNGVGWQIRASFDAYSVHGMLAWTLIFGGVMLFIEYQILTPAERYFSRWRPKIDGVI</sequence>
<feature type="transmembrane region" description="Helical" evidence="7">
    <location>
        <begin position="101"/>
        <end position="121"/>
    </location>
</feature>
<reference evidence="9" key="1">
    <citation type="submission" date="2018-05" db="EMBL/GenBank/DDBJ databases">
        <authorList>
            <person name="Lanie J.A."/>
            <person name="Ng W.-L."/>
            <person name="Kazmierczak K.M."/>
            <person name="Andrzejewski T.M."/>
            <person name="Davidsen T.M."/>
            <person name="Wayne K.J."/>
            <person name="Tettelin H."/>
            <person name="Glass J.I."/>
            <person name="Rusch D."/>
            <person name="Podicherti R."/>
            <person name="Tsui H.-C.T."/>
            <person name="Winkler M.E."/>
        </authorList>
    </citation>
    <scope>NUCLEOTIDE SEQUENCE</scope>
</reference>
<dbReference type="SUPFAM" id="SSF161098">
    <property type="entry name" value="MetI-like"/>
    <property type="match status" value="1"/>
</dbReference>
<dbReference type="InterPro" id="IPR035906">
    <property type="entry name" value="MetI-like_sf"/>
</dbReference>
<dbReference type="GO" id="GO:0005886">
    <property type="term" value="C:plasma membrane"/>
    <property type="evidence" value="ECO:0007669"/>
    <property type="project" value="UniProtKB-SubCell"/>
</dbReference>
<keyword evidence="4 7" id="KW-0812">Transmembrane</keyword>
<evidence type="ECO:0000313" key="9">
    <source>
        <dbReference type="EMBL" id="SVB77506.1"/>
    </source>
</evidence>
<feature type="transmembrane region" description="Helical" evidence="7">
    <location>
        <begin position="170"/>
        <end position="190"/>
    </location>
</feature>
<evidence type="ECO:0000256" key="3">
    <source>
        <dbReference type="ARBA" id="ARBA00022475"/>
    </source>
</evidence>
<evidence type="ECO:0000256" key="4">
    <source>
        <dbReference type="ARBA" id="ARBA00022692"/>
    </source>
</evidence>
<dbReference type="PANTHER" id="PTHR30151:SF38">
    <property type="entry name" value="ALIPHATIC SULFONATES TRANSPORT PERMEASE PROTEIN SSUC-RELATED"/>
    <property type="match status" value="1"/>
</dbReference>
<keyword evidence="6 7" id="KW-0472">Membrane</keyword>
<evidence type="ECO:0000256" key="5">
    <source>
        <dbReference type="ARBA" id="ARBA00022989"/>
    </source>
</evidence>
<feature type="transmembrane region" description="Helical" evidence="7">
    <location>
        <begin position="225"/>
        <end position="244"/>
    </location>
</feature>
<evidence type="ECO:0000256" key="6">
    <source>
        <dbReference type="ARBA" id="ARBA00023136"/>
    </source>
</evidence>
<organism evidence="9">
    <name type="scientific">marine metagenome</name>
    <dbReference type="NCBI Taxonomy" id="408172"/>
    <lineage>
        <taxon>unclassified sequences</taxon>
        <taxon>metagenomes</taxon>
        <taxon>ecological metagenomes</taxon>
    </lineage>
</organism>
<feature type="domain" description="ABC transmembrane type-1" evidence="8">
    <location>
        <begin position="63"/>
        <end position="243"/>
    </location>
</feature>
<dbReference type="Pfam" id="PF00528">
    <property type="entry name" value="BPD_transp_1"/>
    <property type="match status" value="1"/>
</dbReference>
<dbReference type="PANTHER" id="PTHR30151">
    <property type="entry name" value="ALKANE SULFONATE ABC TRANSPORTER-RELATED, MEMBRANE SUBUNIT"/>
    <property type="match status" value="1"/>
</dbReference>
<dbReference type="EMBL" id="UINC01056912">
    <property type="protein sequence ID" value="SVB77506.1"/>
    <property type="molecule type" value="Genomic_DNA"/>
</dbReference>
<feature type="transmembrane region" description="Helical" evidence="7">
    <location>
        <begin position="12"/>
        <end position="31"/>
    </location>
</feature>
<dbReference type="CDD" id="cd06261">
    <property type="entry name" value="TM_PBP2"/>
    <property type="match status" value="1"/>
</dbReference>
<dbReference type="Gene3D" id="1.10.3720.10">
    <property type="entry name" value="MetI-like"/>
    <property type="match status" value="1"/>
</dbReference>
<dbReference type="InterPro" id="IPR000515">
    <property type="entry name" value="MetI-like"/>
</dbReference>
<evidence type="ECO:0000256" key="7">
    <source>
        <dbReference type="SAM" id="Phobius"/>
    </source>
</evidence>
<dbReference type="PROSITE" id="PS50928">
    <property type="entry name" value="ABC_TM1"/>
    <property type="match status" value="1"/>
</dbReference>
<protein>
    <recommendedName>
        <fullName evidence="8">ABC transmembrane type-1 domain-containing protein</fullName>
    </recommendedName>
</protein>
<dbReference type="GO" id="GO:0055085">
    <property type="term" value="P:transmembrane transport"/>
    <property type="evidence" value="ECO:0007669"/>
    <property type="project" value="InterPro"/>
</dbReference>